<comment type="caution">
    <text evidence="2">The sequence shown here is derived from an EMBL/GenBank/DDBJ whole genome shotgun (WGS) entry which is preliminary data.</text>
</comment>
<keyword evidence="1" id="KW-0472">Membrane</keyword>
<dbReference type="AlphaFoldDB" id="A0AAW9SIR2"/>
<dbReference type="RefSeq" id="WP_347166425.1">
    <property type="nucleotide sequence ID" value="NZ_JBDNCH010000002.1"/>
</dbReference>
<evidence type="ECO:0000313" key="3">
    <source>
        <dbReference type="Proteomes" id="UP001428774"/>
    </source>
</evidence>
<evidence type="ECO:0000256" key="1">
    <source>
        <dbReference type="SAM" id="Phobius"/>
    </source>
</evidence>
<sequence length="84" mass="8521">MLGAEKTFAQTGAIPEVEDLGHEAANTGFARVSQAPLAVNLSGRGALVDTIRGAIMPTAMNIVSLAMILAIAGLTLMVVTGVLT</sequence>
<feature type="transmembrane region" description="Helical" evidence="1">
    <location>
        <begin position="62"/>
        <end position="83"/>
    </location>
</feature>
<evidence type="ECO:0008006" key="4">
    <source>
        <dbReference type="Google" id="ProtNLM"/>
    </source>
</evidence>
<keyword evidence="1" id="KW-0812">Transmembrane</keyword>
<organism evidence="2 3">
    <name type="scientific">Ponticoccus litoralis</name>
    <dbReference type="NCBI Taxonomy" id="422297"/>
    <lineage>
        <taxon>Bacteria</taxon>
        <taxon>Pseudomonadati</taxon>
        <taxon>Pseudomonadota</taxon>
        <taxon>Alphaproteobacteria</taxon>
        <taxon>Rhodobacterales</taxon>
        <taxon>Roseobacteraceae</taxon>
        <taxon>Ponticoccus</taxon>
    </lineage>
</organism>
<evidence type="ECO:0000313" key="2">
    <source>
        <dbReference type="EMBL" id="MEN9061340.1"/>
    </source>
</evidence>
<dbReference type="Proteomes" id="UP001428774">
    <property type="component" value="Unassembled WGS sequence"/>
</dbReference>
<protein>
    <recommendedName>
        <fullName evidence="4">ABC transporter permease</fullName>
    </recommendedName>
</protein>
<accession>A0AAW9SIR2</accession>
<keyword evidence="1" id="KW-1133">Transmembrane helix</keyword>
<keyword evidence="3" id="KW-1185">Reference proteome</keyword>
<proteinExistence type="predicted"/>
<reference evidence="2 3" key="1">
    <citation type="submission" date="2024-05" db="EMBL/GenBank/DDBJ databases">
        <title>Genome sequence of Ponticoccus litoralis KCCM 90028.</title>
        <authorList>
            <person name="Kim J.M."/>
            <person name="Lee J.K."/>
            <person name="Choi B.J."/>
            <person name="Bayburt H."/>
            <person name="Baek J.H."/>
            <person name="Jeon C.O."/>
        </authorList>
    </citation>
    <scope>NUCLEOTIDE SEQUENCE [LARGE SCALE GENOMIC DNA]</scope>
    <source>
        <strain evidence="2 3">KCCM 90028</strain>
    </source>
</reference>
<gene>
    <name evidence="2" type="ORF">ABFB10_10070</name>
</gene>
<name>A0AAW9SIR2_9RHOB</name>
<dbReference type="EMBL" id="JBDNCH010000002">
    <property type="protein sequence ID" value="MEN9061340.1"/>
    <property type="molecule type" value="Genomic_DNA"/>
</dbReference>